<protein>
    <recommendedName>
        <fullName evidence="4">Aspartyl protease</fullName>
    </recommendedName>
</protein>
<name>A0A1Q4P3A8_SERMA</name>
<evidence type="ECO:0008006" key="4">
    <source>
        <dbReference type="Google" id="ProtNLM"/>
    </source>
</evidence>
<dbReference type="InterPro" id="IPR021109">
    <property type="entry name" value="Peptidase_aspartic_dom_sf"/>
</dbReference>
<dbReference type="Gene3D" id="2.40.70.10">
    <property type="entry name" value="Acid Proteases"/>
    <property type="match status" value="2"/>
</dbReference>
<reference evidence="2 3" key="1">
    <citation type="submission" date="2016-09" db="EMBL/GenBank/DDBJ databases">
        <title>Serratia marcescens MSU-97 and epiphytic antimycotic-producing bacteria.</title>
        <authorList>
            <person name="Matilla M.A."/>
        </authorList>
    </citation>
    <scope>NUCLEOTIDE SEQUENCE [LARGE SCALE GENOMIC DNA]</scope>
    <source>
        <strain evidence="2 3">MSU-97</strain>
    </source>
</reference>
<feature type="signal peptide" evidence="1">
    <location>
        <begin position="1"/>
        <end position="18"/>
    </location>
</feature>
<dbReference type="OrthoDB" id="8612318at2"/>
<feature type="chain" id="PRO_5012366157" description="Aspartyl protease" evidence="1">
    <location>
        <begin position="19"/>
        <end position="287"/>
    </location>
</feature>
<gene>
    <name evidence="2" type="ORF">BHU62_06575</name>
</gene>
<proteinExistence type="predicted"/>
<accession>A0A1Q4P3A8</accession>
<evidence type="ECO:0000256" key="1">
    <source>
        <dbReference type="SAM" id="SignalP"/>
    </source>
</evidence>
<evidence type="ECO:0000313" key="3">
    <source>
        <dbReference type="Proteomes" id="UP000185770"/>
    </source>
</evidence>
<keyword evidence="1" id="KW-0732">Signal</keyword>
<dbReference type="Proteomes" id="UP000185770">
    <property type="component" value="Unassembled WGS sequence"/>
</dbReference>
<evidence type="ECO:0000313" key="2">
    <source>
        <dbReference type="EMBL" id="OKB67604.1"/>
    </source>
</evidence>
<dbReference type="AlphaFoldDB" id="A0A1Q4P3A8"/>
<dbReference type="EMBL" id="MJAO01000005">
    <property type="protein sequence ID" value="OKB67604.1"/>
    <property type="molecule type" value="Genomic_DNA"/>
</dbReference>
<comment type="caution">
    <text evidence="2">The sequence shown here is derived from an EMBL/GenBank/DDBJ whole genome shotgun (WGS) entry which is preliminary data.</text>
</comment>
<sequence length="287" mass="31801">MIKRLSLLAFLFSGISMASLPADFGRLRYDERGLPLIDVRIDNRLHTLMLDTGSGEGMHLYKHDLDNLVANPGLQATEQAPRRLMDVSGGENKVSSWKISRLFISNIPFDNVEAVSFKPWGLSIGGDVPVNEVMGLGLFRERRVLMDFQNDRLQILAHLPSDIKKWSSYPIEQTASGLRVTASAGDAPLHLIVDTAASHSLLFSDRLPPGLLFSGCRDIEPEASNLDCRVTKIAFTDREGKARDDQAVVASGATPPELDFDGLLGMKFMRGHQVIIDMPERLLYISR</sequence>
<organism evidence="2 3">
    <name type="scientific">Serratia marcescens</name>
    <dbReference type="NCBI Taxonomy" id="615"/>
    <lineage>
        <taxon>Bacteria</taxon>
        <taxon>Pseudomonadati</taxon>
        <taxon>Pseudomonadota</taxon>
        <taxon>Gammaproteobacteria</taxon>
        <taxon>Enterobacterales</taxon>
        <taxon>Yersiniaceae</taxon>
        <taxon>Serratia</taxon>
    </lineage>
</organism>
<dbReference type="RefSeq" id="WP_073530017.1">
    <property type="nucleotide sequence ID" value="NZ_MJAO01000005.1"/>
</dbReference>